<dbReference type="Proteomes" id="UP001199469">
    <property type="component" value="Unassembled WGS sequence"/>
</dbReference>
<name>A0ABS8P0U0_9PSEU</name>
<keyword evidence="2" id="KW-1185">Reference proteome</keyword>
<organism evidence="1 2">
    <name type="scientific">Actinomycetospora endophytica</name>
    <dbReference type="NCBI Taxonomy" id="2291215"/>
    <lineage>
        <taxon>Bacteria</taxon>
        <taxon>Bacillati</taxon>
        <taxon>Actinomycetota</taxon>
        <taxon>Actinomycetes</taxon>
        <taxon>Pseudonocardiales</taxon>
        <taxon>Pseudonocardiaceae</taxon>
        <taxon>Actinomycetospora</taxon>
    </lineage>
</organism>
<protein>
    <recommendedName>
        <fullName evidence="3">Cobalamin B12-binding domain-containing protein</fullName>
    </recommendedName>
</protein>
<reference evidence="1 2" key="1">
    <citation type="submission" date="2021-11" db="EMBL/GenBank/DDBJ databases">
        <title>Draft genome sequence of Actinomycetospora sp. SF1 isolated from the rhizosphere soil.</title>
        <authorList>
            <person name="Duangmal K."/>
            <person name="Chantavorakit T."/>
        </authorList>
    </citation>
    <scope>NUCLEOTIDE SEQUENCE [LARGE SCALE GENOMIC DNA]</scope>
    <source>
        <strain evidence="1 2">TBRC 5722</strain>
    </source>
</reference>
<sequence length="117" mass="12525">MLLSCAPGEYHTLALDALFAALTEHQISVQFLGPSAPLPALLHAIEHTQPLVVFVWAQRTATAQPTALRRLVPHTTAVAAGPGWSSTRLPARVRWINSLPEAVALAREATPPDPDPV</sequence>
<evidence type="ECO:0008006" key="3">
    <source>
        <dbReference type="Google" id="ProtNLM"/>
    </source>
</evidence>
<gene>
    <name evidence="1" type="ORF">LQ327_00525</name>
</gene>
<proteinExistence type="predicted"/>
<evidence type="ECO:0000313" key="1">
    <source>
        <dbReference type="EMBL" id="MCD2191873.1"/>
    </source>
</evidence>
<dbReference type="RefSeq" id="WP_230729567.1">
    <property type="nucleotide sequence ID" value="NZ_JAJNDB010000001.1"/>
</dbReference>
<dbReference type="EMBL" id="JAJNDB010000001">
    <property type="protein sequence ID" value="MCD2191873.1"/>
    <property type="molecule type" value="Genomic_DNA"/>
</dbReference>
<accession>A0ABS8P0U0</accession>
<dbReference type="Gene3D" id="3.40.50.280">
    <property type="entry name" value="Cobalamin-binding domain"/>
    <property type="match status" value="1"/>
</dbReference>
<comment type="caution">
    <text evidence="1">The sequence shown here is derived from an EMBL/GenBank/DDBJ whole genome shotgun (WGS) entry which is preliminary data.</text>
</comment>
<evidence type="ECO:0000313" key="2">
    <source>
        <dbReference type="Proteomes" id="UP001199469"/>
    </source>
</evidence>